<dbReference type="InterPro" id="IPR009872">
    <property type="entry name" value="DUF1427"/>
</dbReference>
<feature type="transmembrane region" description="Helical" evidence="1">
    <location>
        <begin position="31"/>
        <end position="51"/>
    </location>
</feature>
<reference evidence="2 3" key="1">
    <citation type="submission" date="2021-10" db="EMBL/GenBank/DDBJ databases">
        <authorList>
            <person name="Criscuolo A."/>
        </authorList>
    </citation>
    <scope>NUCLEOTIDE SEQUENCE [LARGE SCALE GENOMIC DNA]</scope>
    <source>
        <strain evidence="3">CIP 111899</strain>
    </source>
</reference>
<comment type="caution">
    <text evidence="2">The sequence shown here is derived from an EMBL/GenBank/DDBJ whole genome shotgun (WGS) entry which is preliminary data.</text>
</comment>
<dbReference type="Proteomes" id="UP000789423">
    <property type="component" value="Unassembled WGS sequence"/>
</dbReference>
<evidence type="ECO:0008006" key="4">
    <source>
        <dbReference type="Google" id="ProtNLM"/>
    </source>
</evidence>
<keyword evidence="1" id="KW-1133">Transmembrane helix</keyword>
<keyword evidence="1" id="KW-0812">Transmembrane</keyword>
<dbReference type="InterPro" id="IPR020017">
    <property type="entry name" value="XapX_domain"/>
</dbReference>
<evidence type="ECO:0000256" key="1">
    <source>
        <dbReference type="SAM" id="Phobius"/>
    </source>
</evidence>
<accession>A0ABM8Y9P2</accession>
<dbReference type="NCBIfam" id="TIGR03510">
    <property type="entry name" value="XapX"/>
    <property type="match status" value="1"/>
</dbReference>
<organism evidence="2 3">
    <name type="scientific">Bacillus rhizoplanae</name>
    <dbReference type="NCBI Taxonomy" id="2880966"/>
    <lineage>
        <taxon>Bacteria</taxon>
        <taxon>Bacillati</taxon>
        <taxon>Bacillota</taxon>
        <taxon>Bacilli</taxon>
        <taxon>Bacillales</taxon>
        <taxon>Bacillaceae</taxon>
        <taxon>Bacillus</taxon>
    </lineage>
</organism>
<dbReference type="Pfam" id="PF07235">
    <property type="entry name" value="DUF1427"/>
    <property type="match status" value="1"/>
</dbReference>
<evidence type="ECO:0000313" key="3">
    <source>
        <dbReference type="Proteomes" id="UP000789423"/>
    </source>
</evidence>
<proteinExistence type="predicted"/>
<protein>
    <recommendedName>
        <fullName evidence="4">XapX domain-containing protein</fullName>
    </recommendedName>
</protein>
<keyword evidence="1" id="KW-0472">Membrane</keyword>
<dbReference type="EMBL" id="CAKJTI010000006">
    <property type="protein sequence ID" value="CAG9612446.1"/>
    <property type="molecule type" value="Genomic_DNA"/>
</dbReference>
<sequence length="52" mass="5564">MQEIFMSTLAGLIVGVIFTLLKLPIPAPPVFSAIMGIIGVWGGMKLVQFFLG</sequence>
<evidence type="ECO:0000313" key="2">
    <source>
        <dbReference type="EMBL" id="CAG9612446.1"/>
    </source>
</evidence>
<gene>
    <name evidence="2" type="ORF">BACCIP111899_01623</name>
</gene>
<feature type="transmembrane region" description="Helical" evidence="1">
    <location>
        <begin position="7"/>
        <end position="25"/>
    </location>
</feature>
<keyword evidence="3" id="KW-1185">Reference proteome</keyword>
<name>A0ABM8Y9P2_9BACI</name>
<dbReference type="RefSeq" id="WP_230574627.1">
    <property type="nucleotide sequence ID" value="NZ_CAKJTI010000006.1"/>
</dbReference>